<reference evidence="6" key="1">
    <citation type="submission" date="2022-11" db="EMBL/GenBank/DDBJ databases">
        <title>Centuries of genome instability and evolution in soft-shell clam transmissible cancer (bioRxiv).</title>
        <authorList>
            <person name="Hart S.F.M."/>
            <person name="Yonemitsu M.A."/>
            <person name="Giersch R.M."/>
            <person name="Beal B.F."/>
            <person name="Arriagada G."/>
            <person name="Davis B.W."/>
            <person name="Ostrander E.A."/>
            <person name="Goff S.P."/>
            <person name="Metzger M.J."/>
        </authorList>
    </citation>
    <scope>NUCLEOTIDE SEQUENCE</scope>
    <source>
        <strain evidence="6">MELC-2E11</strain>
        <tissue evidence="6">Siphon/mantle</tissue>
    </source>
</reference>
<proteinExistence type="inferred from homology"/>
<dbReference type="PROSITE" id="PS52035">
    <property type="entry name" value="PEPTIDASE_M14"/>
    <property type="match status" value="1"/>
</dbReference>
<feature type="compositionally biased region" description="Basic and acidic residues" evidence="4">
    <location>
        <begin position="395"/>
        <end position="405"/>
    </location>
</feature>
<dbReference type="Gene3D" id="3.40.630.10">
    <property type="entry name" value="Zn peptidases"/>
    <property type="match status" value="2"/>
</dbReference>
<feature type="domain" description="Peptidase M14" evidence="5">
    <location>
        <begin position="113"/>
        <end position="739"/>
    </location>
</feature>
<feature type="compositionally biased region" description="Polar residues" evidence="4">
    <location>
        <begin position="938"/>
        <end position="955"/>
    </location>
</feature>
<evidence type="ECO:0000256" key="1">
    <source>
        <dbReference type="ARBA" id="ARBA00001947"/>
    </source>
</evidence>
<feature type="compositionally biased region" description="Low complexity" evidence="4">
    <location>
        <begin position="1006"/>
        <end position="1017"/>
    </location>
</feature>
<dbReference type="Pfam" id="PF00246">
    <property type="entry name" value="Peptidase_M14"/>
    <property type="match status" value="1"/>
</dbReference>
<feature type="region of interest" description="Disordered" evidence="4">
    <location>
        <begin position="311"/>
        <end position="410"/>
    </location>
</feature>
<feature type="compositionally biased region" description="Low complexity" evidence="4">
    <location>
        <begin position="334"/>
        <end position="353"/>
    </location>
</feature>
<feature type="compositionally biased region" description="Polar residues" evidence="4">
    <location>
        <begin position="837"/>
        <end position="866"/>
    </location>
</feature>
<dbReference type="PANTHER" id="PTHR12756:SF12">
    <property type="entry name" value="CYTOSOLIC CARBOXYPEPTIDASE-LIKE PROTEIN 5"/>
    <property type="match status" value="1"/>
</dbReference>
<evidence type="ECO:0000313" key="7">
    <source>
        <dbReference type="Proteomes" id="UP001164746"/>
    </source>
</evidence>
<evidence type="ECO:0000259" key="5">
    <source>
        <dbReference type="PROSITE" id="PS52035"/>
    </source>
</evidence>
<dbReference type="SUPFAM" id="SSF53187">
    <property type="entry name" value="Zn-dependent exopeptidases"/>
    <property type="match status" value="2"/>
</dbReference>
<evidence type="ECO:0000256" key="4">
    <source>
        <dbReference type="SAM" id="MobiDB-lite"/>
    </source>
</evidence>
<dbReference type="PANTHER" id="PTHR12756">
    <property type="entry name" value="CYTOSOLIC CARBOXYPEPTIDASE"/>
    <property type="match status" value="1"/>
</dbReference>
<accession>A0ABY7FSW0</accession>
<feature type="compositionally biased region" description="Polar residues" evidence="4">
    <location>
        <begin position="442"/>
        <end position="454"/>
    </location>
</feature>
<evidence type="ECO:0000256" key="2">
    <source>
        <dbReference type="ARBA" id="ARBA00005988"/>
    </source>
</evidence>
<feature type="compositionally biased region" description="Basic residues" evidence="4">
    <location>
        <begin position="1092"/>
        <end position="1102"/>
    </location>
</feature>
<feature type="compositionally biased region" description="Acidic residues" evidence="4">
    <location>
        <begin position="545"/>
        <end position="554"/>
    </location>
</feature>
<protein>
    <submittedName>
        <fullName evidence="6">CBPC5-like protein</fullName>
    </submittedName>
</protein>
<gene>
    <name evidence="6" type="ORF">MAR_037888</name>
</gene>
<feature type="compositionally biased region" description="Basic and acidic residues" evidence="4">
    <location>
        <begin position="803"/>
        <end position="817"/>
    </location>
</feature>
<feature type="compositionally biased region" description="Basic and acidic residues" evidence="4">
    <location>
        <begin position="312"/>
        <end position="323"/>
    </location>
</feature>
<feature type="active site" description="Proton donor/acceptor" evidence="3">
    <location>
        <position position="685"/>
    </location>
</feature>
<organism evidence="6 7">
    <name type="scientific">Mya arenaria</name>
    <name type="common">Soft-shell clam</name>
    <dbReference type="NCBI Taxonomy" id="6604"/>
    <lineage>
        <taxon>Eukaryota</taxon>
        <taxon>Metazoa</taxon>
        <taxon>Spiralia</taxon>
        <taxon>Lophotrochozoa</taxon>
        <taxon>Mollusca</taxon>
        <taxon>Bivalvia</taxon>
        <taxon>Autobranchia</taxon>
        <taxon>Heteroconchia</taxon>
        <taxon>Euheterodonta</taxon>
        <taxon>Imparidentia</taxon>
        <taxon>Neoheterodontei</taxon>
        <taxon>Myida</taxon>
        <taxon>Myoidea</taxon>
        <taxon>Myidae</taxon>
        <taxon>Mya</taxon>
    </lineage>
</organism>
<name>A0ABY7FSW0_MYAAR</name>
<comment type="cofactor">
    <cofactor evidence="1">
        <name>Zn(2+)</name>
        <dbReference type="ChEBI" id="CHEBI:29105"/>
    </cofactor>
</comment>
<feature type="compositionally biased region" description="Polar residues" evidence="4">
    <location>
        <begin position="775"/>
        <end position="797"/>
    </location>
</feature>
<feature type="region of interest" description="Disordered" evidence="4">
    <location>
        <begin position="542"/>
        <end position="586"/>
    </location>
</feature>
<feature type="compositionally biased region" description="Basic and acidic residues" evidence="4">
    <location>
        <begin position="981"/>
        <end position="1004"/>
    </location>
</feature>
<feature type="compositionally biased region" description="Polar residues" evidence="4">
    <location>
        <begin position="876"/>
        <end position="886"/>
    </location>
</feature>
<dbReference type="InterPro" id="IPR050821">
    <property type="entry name" value="Cytosolic_carboxypeptidase"/>
</dbReference>
<dbReference type="InterPro" id="IPR000834">
    <property type="entry name" value="Peptidase_M14"/>
</dbReference>
<dbReference type="EMBL" id="CP111024">
    <property type="protein sequence ID" value="WAR24219.1"/>
    <property type="molecule type" value="Genomic_DNA"/>
</dbReference>
<comment type="similarity">
    <text evidence="2 3">Belongs to the peptidase M14 family.</text>
</comment>
<evidence type="ECO:0000313" key="6">
    <source>
        <dbReference type="EMBL" id="WAR24219.1"/>
    </source>
</evidence>
<evidence type="ECO:0000256" key="3">
    <source>
        <dbReference type="PROSITE-ProRule" id="PRU01379"/>
    </source>
</evidence>
<feature type="region of interest" description="Disordered" evidence="4">
    <location>
        <begin position="908"/>
        <end position="1017"/>
    </location>
</feature>
<feature type="region of interest" description="Disordered" evidence="4">
    <location>
        <begin position="1048"/>
        <end position="1124"/>
    </location>
</feature>
<feature type="compositionally biased region" description="Low complexity" evidence="4">
    <location>
        <begin position="1060"/>
        <end position="1070"/>
    </location>
</feature>
<feature type="region of interest" description="Disordered" evidence="4">
    <location>
        <begin position="436"/>
        <end position="462"/>
    </location>
</feature>
<feature type="region of interest" description="Disordered" evidence="4">
    <location>
        <begin position="770"/>
        <end position="893"/>
    </location>
</feature>
<dbReference type="Proteomes" id="UP001164746">
    <property type="component" value="Chromosome 13"/>
</dbReference>
<keyword evidence="7" id="KW-1185">Reference proteome</keyword>
<sequence>MMEARCGGLLFTSKFDSGNLARVEKATKDEDDEDSGGPKYSNEVKPDYEFNVWTKPDCAGTEFENGNRSWFYFGIRGWNPGRLIKINIVNMNRQGKLYSQASPIGSQNSEVPRRISHSATLGRTQRARIAPDSIYYHRELLCHSLDKQRMDLITISSCHGLLNETEPHFDPRLFPDRNREHRCKNRVHPGETPASIVFNGFLEFLLRDNDPRAKSLRKHFVFKLIPMLNPDGVTRGHYRTDQRGVNLNRLYLDPSFEYHPTIYASKSVLVFHHVMNRVTSLEDTVDINVHFPGGFILSSHNSYNLLKNKPAVADKGKTGDGGENKNQNNHSERSVGSASSSVSITSSDSTVKSAPKHNHVGQNHMLNSSHGSGSHHGHAPKSLVSNRTPRFTPRYHKDMTPKETETTAQFQNGELDIYTLENSHNQYNDTVLTAEHPIPSKLSGTPRHSITKSEMPTKHHSAPKVERLNLAELNESDSDNAPKREKSFVGESIRIISSTSSFASYLPEKERVDSELRLRLSQMTMSDDMRGRLSKGFSTLSENVLDSDDDDDPNTENLGNEGSEDEGDNVPVFTGTNAPHLGDPKLRDIPASESGIAFFVDLHGHASKRGCFIYGNYFEHEDTQVENMLFPKCISMNTAHFDFTGCNFTEKNMYTRDKRDGMSKEGSGRVAIYKAIGITHSYTLECNYNTGRMVNPVPQAYGDDGRATPPPLAGFPPKYTMAHFEEVGRALAIAAIDMYDVNPWSRLTLSEHNCLAGVRESVRRYLRSIRGGPHSNATRQPFSRNSSVESNLGSTGSVVARYMKRDSASQGRRELGPVRETSSSRQNVNQSRRRPGLNQSSQPVTRSAPQATTSSGNHPVNLTMTTAAPEGERSRQFSAGSMASQVSKEEEKVEQLKNMSSLIALSKKNGSQNSRIPLPTGRYFLNLSPTDLPPPRTPITNNLRPQPPKSASSRRNTLDRSLPLESPSSHRTLTPVGTLRSSERSGDQGRQKSGERGDGRDVLDVSKASATSLSSNTSTRPAIIDANMSANAATAELESQKRRRRYTFLKRRNLPNPPNTGSGKSTGSGSIRTAARQGSNADSGSEVDKGMKAKRRRKKSSRKNLSMASPSSDERDDTPDLAGMSARSQISDPIANCQPHPNGSGVVNLETYLRGAAGNIRPTPRSADVNLNKLSIFWSDSDIES</sequence>